<comment type="function">
    <text evidence="1">Putative transcription activator involved in regulating light control of development.</text>
</comment>
<evidence type="ECO:0000256" key="1">
    <source>
        <dbReference type="RuleBase" id="RU367018"/>
    </source>
</evidence>
<comment type="subcellular location">
    <subcellularLocation>
        <location evidence="1">Nucleus</location>
    </subcellularLocation>
</comment>
<keyword evidence="1" id="KW-0863">Zinc-finger</keyword>
<dbReference type="InterPro" id="IPR007527">
    <property type="entry name" value="Znf_SWIM"/>
</dbReference>
<dbReference type="PROSITE" id="PS50966">
    <property type="entry name" value="ZF_SWIM"/>
    <property type="match status" value="1"/>
</dbReference>
<dbReference type="PANTHER" id="PTHR31669">
    <property type="entry name" value="PROTEIN FAR1-RELATED SEQUENCE 10-RELATED"/>
    <property type="match status" value="1"/>
</dbReference>
<dbReference type="KEGG" id="jre:109008660"/>
<gene>
    <name evidence="3" type="primary">LOC109008660</name>
</gene>
<reference evidence="3" key="1">
    <citation type="submission" date="2025-08" db="UniProtKB">
        <authorList>
            <consortium name="RefSeq"/>
        </authorList>
    </citation>
    <scope>IDENTIFICATION</scope>
    <source>
        <tissue evidence="3">Leaves</tissue>
    </source>
</reference>
<accession>A0A2I4GKG8</accession>
<dbReference type="OrthoDB" id="1928232at2759"/>
<keyword evidence="1" id="KW-0862">Zinc</keyword>
<name>A0A2I4GKG8_JUGRE</name>
<dbReference type="Gramene" id="Jr13_16860_p1">
    <property type="protein sequence ID" value="cds.Jr13_16860_p1"/>
    <property type="gene ID" value="Jr13_16860"/>
</dbReference>
<dbReference type="GO" id="GO:0008270">
    <property type="term" value="F:zinc ion binding"/>
    <property type="evidence" value="ECO:0007669"/>
    <property type="project" value="UniProtKB-UniRule"/>
</dbReference>
<evidence type="ECO:0000313" key="3">
    <source>
        <dbReference type="RefSeq" id="XP_018844395.1"/>
    </source>
</evidence>
<dbReference type="RefSeq" id="XP_018844395.1">
    <property type="nucleotide sequence ID" value="XM_018988850.2"/>
</dbReference>
<dbReference type="Proteomes" id="UP000235220">
    <property type="component" value="Chromosome 13"/>
</dbReference>
<sequence>MWDQLISTYNLHENVWLQSLYIEREHWVSTFLKNVFWTGMSTTHQSKSMNAFFYGYAHAKTNLKEFVDRYDNALKKKIENENCADFQSFNVTIPCISKSPIKKRYQDLYTNAKFREVQHQLFGIIDLDPVLHKVDASVKTYLVEDEVRVEYFTKLVTHSVDFSEEDAVAKYSCGLFEMRGIVCQHIFAVLKCNGIKTIPNRNILDRCRKDIKRRYTLILSTYDAGGSTGKC</sequence>
<keyword evidence="1" id="KW-0479">Metal-binding</keyword>
<dbReference type="GO" id="GO:0005634">
    <property type="term" value="C:nucleus"/>
    <property type="evidence" value="ECO:0007669"/>
    <property type="project" value="UniProtKB-SubCell"/>
</dbReference>
<dbReference type="AlphaFoldDB" id="A0A2I4GKG8"/>
<dbReference type="GO" id="GO:0006355">
    <property type="term" value="P:regulation of DNA-templated transcription"/>
    <property type="evidence" value="ECO:0007669"/>
    <property type="project" value="UniProtKB-UniRule"/>
</dbReference>
<protein>
    <recommendedName>
        <fullName evidence="1">Protein FAR1-RELATED SEQUENCE</fullName>
    </recommendedName>
</protein>
<keyword evidence="1" id="KW-0539">Nucleus</keyword>
<dbReference type="InterPro" id="IPR031052">
    <property type="entry name" value="FHY3/FAR1"/>
</dbReference>
<proteinExistence type="inferred from homology"/>
<keyword evidence="2" id="KW-1185">Reference proteome</keyword>
<dbReference type="GeneID" id="109008660"/>
<evidence type="ECO:0000313" key="2">
    <source>
        <dbReference type="Proteomes" id="UP000235220"/>
    </source>
</evidence>
<comment type="similarity">
    <text evidence="1">Belongs to the FHY3/FAR1 family.</text>
</comment>
<organism evidence="2 3">
    <name type="scientific">Juglans regia</name>
    <name type="common">English walnut</name>
    <dbReference type="NCBI Taxonomy" id="51240"/>
    <lineage>
        <taxon>Eukaryota</taxon>
        <taxon>Viridiplantae</taxon>
        <taxon>Streptophyta</taxon>
        <taxon>Embryophyta</taxon>
        <taxon>Tracheophyta</taxon>
        <taxon>Spermatophyta</taxon>
        <taxon>Magnoliopsida</taxon>
        <taxon>eudicotyledons</taxon>
        <taxon>Gunneridae</taxon>
        <taxon>Pentapetalae</taxon>
        <taxon>rosids</taxon>
        <taxon>fabids</taxon>
        <taxon>Fagales</taxon>
        <taxon>Juglandaceae</taxon>
        <taxon>Juglans</taxon>
    </lineage>
</organism>
<dbReference type="PANTHER" id="PTHR31669:SF283">
    <property type="entry name" value="PROTEIN FAR1-RELATED SEQUENCE"/>
    <property type="match status" value="1"/>
</dbReference>